<keyword evidence="3 5" id="KW-1133">Transmembrane helix</keyword>
<evidence type="ECO:0000256" key="3">
    <source>
        <dbReference type="ARBA" id="ARBA00022989"/>
    </source>
</evidence>
<comment type="subcellular location">
    <subcellularLocation>
        <location evidence="1">Membrane</location>
        <topology evidence="1">Multi-pass membrane protein</topology>
    </subcellularLocation>
</comment>
<feature type="transmembrane region" description="Helical" evidence="5">
    <location>
        <begin position="20"/>
        <end position="47"/>
    </location>
</feature>
<proteinExistence type="predicted"/>
<evidence type="ECO:0000256" key="2">
    <source>
        <dbReference type="ARBA" id="ARBA00022692"/>
    </source>
</evidence>
<dbReference type="AlphaFoldDB" id="A0A1I7B2Y0"/>
<keyword evidence="7" id="KW-1185">Reference proteome</keyword>
<dbReference type="NCBIfam" id="NF009407">
    <property type="entry name" value="PRK12768.1"/>
    <property type="match status" value="1"/>
</dbReference>
<feature type="transmembrane region" description="Helical" evidence="5">
    <location>
        <begin position="59"/>
        <end position="85"/>
    </location>
</feature>
<evidence type="ECO:0000313" key="6">
    <source>
        <dbReference type="EMBL" id="SFT81464.1"/>
    </source>
</evidence>
<feature type="transmembrane region" description="Helical" evidence="5">
    <location>
        <begin position="181"/>
        <end position="213"/>
    </location>
</feature>
<evidence type="ECO:0000313" key="7">
    <source>
        <dbReference type="Proteomes" id="UP000183371"/>
    </source>
</evidence>
<sequence>MLSAAIKAFSQVFEPHFRSIFFKALGLTLLLLLVAWIAIQGLVGYFIDLPENWQDTTVSILTGIGALIGLGYILAPVSAMVVAFYQDQISDLVEERSYPHDKPGKALPLGESIVTALRFVGVVIIANIFALMLFFVPGIGQIAFLLVNGYLLGREYFEFVAMRFMPVQEAKAFRRSQGGTVFAAGLIVAFVLAIPIVNLITPLFATIFMVHVFKTLRAKRNLSV</sequence>
<organism evidence="6 7">
    <name type="scientific">Pseudovibrio denitrificans</name>
    <dbReference type="NCBI Taxonomy" id="258256"/>
    <lineage>
        <taxon>Bacteria</taxon>
        <taxon>Pseudomonadati</taxon>
        <taxon>Pseudomonadota</taxon>
        <taxon>Alphaproteobacteria</taxon>
        <taxon>Hyphomicrobiales</taxon>
        <taxon>Stappiaceae</taxon>
        <taxon>Pseudovibrio</taxon>
    </lineage>
</organism>
<dbReference type="Pfam" id="PF07264">
    <property type="entry name" value="EI24"/>
    <property type="match status" value="1"/>
</dbReference>
<evidence type="ECO:0000256" key="1">
    <source>
        <dbReference type="ARBA" id="ARBA00004141"/>
    </source>
</evidence>
<keyword evidence="4 5" id="KW-0472">Membrane</keyword>
<feature type="transmembrane region" description="Helical" evidence="5">
    <location>
        <begin position="132"/>
        <end position="153"/>
    </location>
</feature>
<accession>A0A1I7B2Y0</accession>
<name>A0A1I7B2Y0_9HYPH</name>
<dbReference type="InterPro" id="IPR059112">
    <property type="entry name" value="CysZ/EI24"/>
</dbReference>
<evidence type="ECO:0000256" key="4">
    <source>
        <dbReference type="ARBA" id="ARBA00023136"/>
    </source>
</evidence>
<dbReference type="EMBL" id="FPBD01000003">
    <property type="protein sequence ID" value="SFT81464.1"/>
    <property type="molecule type" value="Genomic_DNA"/>
</dbReference>
<evidence type="ECO:0000256" key="5">
    <source>
        <dbReference type="SAM" id="Phobius"/>
    </source>
</evidence>
<dbReference type="RefSeq" id="WP_054782935.1">
    <property type="nucleotide sequence ID" value="NZ_FPBD01000003.1"/>
</dbReference>
<protein>
    <submittedName>
        <fullName evidence="6">CysZ protein</fullName>
    </submittedName>
</protein>
<dbReference type="Proteomes" id="UP000183371">
    <property type="component" value="Unassembled WGS sequence"/>
</dbReference>
<gene>
    <name evidence="6" type="ORF">SAMN05444141_103577</name>
</gene>
<reference evidence="7" key="1">
    <citation type="submission" date="2016-10" db="EMBL/GenBank/DDBJ databases">
        <authorList>
            <person name="Varghese N."/>
            <person name="Submissions S."/>
        </authorList>
    </citation>
    <scope>NUCLEOTIDE SEQUENCE [LARGE SCALE GENOMIC DNA]</scope>
    <source>
        <strain evidence="7">DSM 17465</strain>
    </source>
</reference>
<keyword evidence="2 5" id="KW-0812">Transmembrane</keyword>